<feature type="compositionally biased region" description="Pro residues" evidence="6">
    <location>
        <begin position="58"/>
        <end position="70"/>
    </location>
</feature>
<dbReference type="SUPFAM" id="SSF51445">
    <property type="entry name" value="(Trans)glycosidases"/>
    <property type="match status" value="1"/>
</dbReference>
<evidence type="ECO:0000256" key="1">
    <source>
        <dbReference type="ARBA" id="ARBA00000251"/>
    </source>
</evidence>
<feature type="compositionally biased region" description="Low complexity" evidence="6">
    <location>
        <begin position="46"/>
        <end position="57"/>
    </location>
</feature>
<evidence type="ECO:0000313" key="7">
    <source>
        <dbReference type="EMBL" id="TNN75463.1"/>
    </source>
</evidence>
<comment type="caution">
    <text evidence="7">The sequence shown here is derived from an EMBL/GenBank/DDBJ whole genome shotgun (WGS) entry which is preliminary data.</text>
</comment>
<dbReference type="Proteomes" id="UP000314294">
    <property type="component" value="Unassembled WGS sequence"/>
</dbReference>
<keyword evidence="4 5" id="KW-0326">Glycosidase</keyword>
<keyword evidence="5" id="KW-0378">Hydrolase</keyword>
<feature type="region of interest" description="Disordered" evidence="6">
    <location>
        <begin position="480"/>
        <end position="506"/>
    </location>
</feature>
<dbReference type="PANTHER" id="PTHR11769">
    <property type="entry name" value="HYALURONIDASE"/>
    <property type="match status" value="1"/>
</dbReference>
<evidence type="ECO:0000256" key="2">
    <source>
        <dbReference type="ARBA" id="ARBA00008871"/>
    </source>
</evidence>
<dbReference type="GO" id="GO:0001669">
    <property type="term" value="C:acrosomal vesicle"/>
    <property type="evidence" value="ECO:0007669"/>
    <property type="project" value="TreeGrafter"/>
</dbReference>
<dbReference type="EMBL" id="SRLO01000103">
    <property type="protein sequence ID" value="TNN75463.1"/>
    <property type="molecule type" value="Genomic_DNA"/>
</dbReference>
<evidence type="ECO:0000256" key="5">
    <source>
        <dbReference type="RuleBase" id="RU610713"/>
    </source>
</evidence>
<gene>
    <name evidence="7" type="primary">SPAM1_3</name>
    <name evidence="7" type="ORF">EYF80_014275</name>
</gene>
<dbReference type="GO" id="GO:0005975">
    <property type="term" value="P:carbohydrate metabolic process"/>
    <property type="evidence" value="ECO:0007669"/>
    <property type="project" value="InterPro"/>
</dbReference>
<dbReference type="InterPro" id="IPR013785">
    <property type="entry name" value="Aldolase_TIM"/>
</dbReference>
<evidence type="ECO:0000313" key="8">
    <source>
        <dbReference type="Proteomes" id="UP000314294"/>
    </source>
</evidence>
<dbReference type="EC" id="3.2.1.35" evidence="5"/>
<dbReference type="GO" id="GO:0004415">
    <property type="term" value="F:hyalurononglucosaminidase activity"/>
    <property type="evidence" value="ECO:0007669"/>
    <property type="project" value="UniProtKB-UniRule"/>
</dbReference>
<evidence type="ECO:0000256" key="4">
    <source>
        <dbReference type="ARBA" id="ARBA00023295"/>
    </source>
</evidence>
<dbReference type="AlphaFoldDB" id="A0A4Z2IEJ2"/>
<comment type="similarity">
    <text evidence="2 5">Belongs to the glycosyl hydrolase 56 family.</text>
</comment>
<feature type="region of interest" description="Disordered" evidence="6">
    <location>
        <begin position="29"/>
        <end position="74"/>
    </location>
</feature>
<dbReference type="Pfam" id="PF01630">
    <property type="entry name" value="Glyco_hydro_56"/>
    <property type="match status" value="2"/>
</dbReference>
<dbReference type="Gene3D" id="3.20.20.70">
    <property type="entry name" value="Aldolase class I"/>
    <property type="match status" value="2"/>
</dbReference>
<dbReference type="InterPro" id="IPR018155">
    <property type="entry name" value="Hyaluronidase"/>
</dbReference>
<protein>
    <recommendedName>
        <fullName evidence="5">Hyaluronidase</fullName>
        <ecNumber evidence="5">3.2.1.35</ecNumber>
    </recommendedName>
</protein>
<reference evidence="7 8" key="1">
    <citation type="submission" date="2019-03" db="EMBL/GenBank/DDBJ databases">
        <title>First draft genome of Liparis tanakae, snailfish: a comprehensive survey of snailfish specific genes.</title>
        <authorList>
            <person name="Kim W."/>
            <person name="Song I."/>
            <person name="Jeong J.-H."/>
            <person name="Kim D."/>
            <person name="Kim S."/>
            <person name="Ryu S."/>
            <person name="Song J.Y."/>
            <person name="Lee S.K."/>
        </authorList>
    </citation>
    <scope>NUCLEOTIDE SEQUENCE [LARGE SCALE GENOMIC DNA]</scope>
    <source>
        <tissue evidence="7">Muscle</tissue>
    </source>
</reference>
<comment type="catalytic activity">
    <reaction evidence="1 5">
        <text>Random hydrolysis of (1-&gt;4)-linkages between N-acetyl-beta-D-glucosamine and D-glucuronate residues in hyaluronate.</text>
        <dbReference type="EC" id="3.2.1.35"/>
    </reaction>
</comment>
<proteinExistence type="inferred from homology"/>
<dbReference type="PRINTS" id="PR00846">
    <property type="entry name" value="GLHYDRLASE56"/>
</dbReference>
<accession>A0A4Z2IEJ2</accession>
<dbReference type="OrthoDB" id="5796153at2759"/>
<keyword evidence="3" id="KW-1015">Disulfide bond</keyword>
<keyword evidence="8" id="KW-1185">Reference proteome</keyword>
<evidence type="ECO:0000256" key="6">
    <source>
        <dbReference type="SAM" id="MobiDB-lite"/>
    </source>
</evidence>
<sequence length="701" mass="78149">MYEPNVFATSLDYNTLKINVSHVYDLPSPPPTSSISTASPPPVPLPETSQSPPEAAASPPPGPRPPPPLPHTTGPLFEHQPFIVSWNIPDLVCNRYNISLDTSPFKGVATPAKVPGQFLSLFYTDRLGLYPHVDLARRKLINGGIPQRGNLKASMNKAREDINYYIPSKTSRGLAVIDWEEWRPLWDRNWGTKRIYQTLSVTHLMRTNRSMTVYQATEKAKQHFQMAAKSFMSGMLAMGRAMRPNYLWGFYLFPNCYNYVWEKPDYTGRCSKEGDLVSTIGESAAVGVSGAVLWGASADYDDQASCAALSFYLSSTLNPYINNVTLAAQLCSNFLCRGNGRCVRKNSNSNHYLHLNPENFRILHVQKRYLVLGRPSLADLKALSRRFTCQCYKGLNCTPRTYRELSKALAFSVKQGLFQKFHTLNKAMLDDAQQASITKDNHDVRQHVLIQTEAGPAGQVEEGDESHEVVRIMGVVPGAGAKLPQEQTPEELPGVDEADVDGQSRQNPPAFLEVQVHVQLFHHEAAAPVHQERPQGRVAAEGPVRLLHQVENSRENNLVQKAVHPKKQETHQVGETVTRPPIMTSVHRAEFACLVVGGAGGLILQPGHSSVKHLGEIQSQKVVHDQLGARYDPHLLGQRNVSDQDLQPDVDRRVENKMKHHRPTSETPLLCVNLLQREVGQCMHYAKIRRGKAHQLGVSMI</sequence>
<name>A0A4Z2IEJ2_9TELE</name>
<dbReference type="GO" id="GO:0030214">
    <property type="term" value="P:hyaluronan catabolic process"/>
    <property type="evidence" value="ECO:0007669"/>
    <property type="project" value="TreeGrafter"/>
</dbReference>
<dbReference type="PANTHER" id="PTHR11769:SF20">
    <property type="entry name" value="HYALURONIDASE PH-20"/>
    <property type="match status" value="1"/>
</dbReference>
<organism evidence="7 8">
    <name type="scientific">Liparis tanakae</name>
    <name type="common">Tanaka's snailfish</name>
    <dbReference type="NCBI Taxonomy" id="230148"/>
    <lineage>
        <taxon>Eukaryota</taxon>
        <taxon>Metazoa</taxon>
        <taxon>Chordata</taxon>
        <taxon>Craniata</taxon>
        <taxon>Vertebrata</taxon>
        <taxon>Euteleostomi</taxon>
        <taxon>Actinopterygii</taxon>
        <taxon>Neopterygii</taxon>
        <taxon>Teleostei</taxon>
        <taxon>Neoteleostei</taxon>
        <taxon>Acanthomorphata</taxon>
        <taxon>Eupercaria</taxon>
        <taxon>Perciformes</taxon>
        <taxon>Cottioidei</taxon>
        <taxon>Cottales</taxon>
        <taxon>Liparidae</taxon>
        <taxon>Liparis</taxon>
    </lineage>
</organism>
<dbReference type="InterPro" id="IPR017853">
    <property type="entry name" value="GH"/>
</dbReference>
<evidence type="ECO:0000256" key="3">
    <source>
        <dbReference type="ARBA" id="ARBA00023157"/>
    </source>
</evidence>